<keyword evidence="2" id="KW-0201">Cytochrome c-type biogenesis</keyword>
<dbReference type="AlphaFoldDB" id="A0A1H7C4F6"/>
<accession>A0A1H7C4F6</accession>
<dbReference type="GO" id="GO:0016491">
    <property type="term" value="F:oxidoreductase activity"/>
    <property type="evidence" value="ECO:0007669"/>
    <property type="project" value="InterPro"/>
</dbReference>
<dbReference type="InterPro" id="IPR000866">
    <property type="entry name" value="AhpC/TSA"/>
</dbReference>
<comment type="subcellular location">
    <subcellularLocation>
        <location evidence="1">Cell envelope</location>
    </subcellularLocation>
</comment>
<dbReference type="PROSITE" id="PS00194">
    <property type="entry name" value="THIOREDOXIN_1"/>
    <property type="match status" value="1"/>
</dbReference>
<keyword evidence="4" id="KW-0676">Redox-active center</keyword>
<keyword evidence="5" id="KW-1133">Transmembrane helix</keyword>
<dbReference type="PANTHER" id="PTHR42852:SF6">
    <property type="entry name" value="THIOL:DISULFIDE INTERCHANGE PROTEIN DSBE"/>
    <property type="match status" value="1"/>
</dbReference>
<dbReference type="GO" id="GO:0016209">
    <property type="term" value="F:antioxidant activity"/>
    <property type="evidence" value="ECO:0007669"/>
    <property type="project" value="InterPro"/>
</dbReference>
<dbReference type="SUPFAM" id="SSF52833">
    <property type="entry name" value="Thioredoxin-like"/>
    <property type="match status" value="1"/>
</dbReference>
<gene>
    <name evidence="7" type="ORF">SAMN04488058_1237</name>
</gene>
<reference evidence="8" key="1">
    <citation type="submission" date="2016-10" db="EMBL/GenBank/DDBJ databases">
        <authorList>
            <person name="Varghese N."/>
            <person name="Submissions S."/>
        </authorList>
    </citation>
    <scope>NUCLEOTIDE SEQUENCE [LARGE SCALE GENOMIC DNA]</scope>
    <source>
        <strain evidence="8">CGMCC 1.10218</strain>
    </source>
</reference>
<feature type="domain" description="Thioredoxin" evidence="6">
    <location>
        <begin position="41"/>
        <end position="180"/>
    </location>
</feature>
<dbReference type="InterPro" id="IPR050553">
    <property type="entry name" value="Thioredoxin_ResA/DsbE_sf"/>
</dbReference>
<dbReference type="PANTHER" id="PTHR42852">
    <property type="entry name" value="THIOL:DISULFIDE INTERCHANGE PROTEIN DSBE"/>
    <property type="match status" value="1"/>
</dbReference>
<evidence type="ECO:0000313" key="7">
    <source>
        <dbReference type="EMBL" id="SEJ84743.1"/>
    </source>
</evidence>
<dbReference type="Pfam" id="PF00578">
    <property type="entry name" value="AhpC-TSA"/>
    <property type="match status" value="1"/>
</dbReference>
<keyword evidence="5" id="KW-0472">Membrane</keyword>
<proteinExistence type="predicted"/>
<protein>
    <submittedName>
        <fullName evidence="7">Cytochrome c biogenesis protein CcmG, thiol:disulfide interchange protein DsbE</fullName>
    </submittedName>
</protein>
<feature type="transmembrane region" description="Helical" evidence="5">
    <location>
        <begin position="12"/>
        <end position="30"/>
    </location>
</feature>
<keyword evidence="3" id="KW-1015">Disulfide bond</keyword>
<organism evidence="7 8">
    <name type="scientific">Deinococcus reticulitermitis</name>
    <dbReference type="NCBI Taxonomy" id="856736"/>
    <lineage>
        <taxon>Bacteria</taxon>
        <taxon>Thermotogati</taxon>
        <taxon>Deinococcota</taxon>
        <taxon>Deinococci</taxon>
        <taxon>Deinococcales</taxon>
        <taxon>Deinococcaceae</taxon>
        <taxon>Deinococcus</taxon>
    </lineage>
</organism>
<dbReference type="Gene3D" id="3.40.30.10">
    <property type="entry name" value="Glutaredoxin"/>
    <property type="match status" value="1"/>
</dbReference>
<evidence type="ECO:0000313" key="8">
    <source>
        <dbReference type="Proteomes" id="UP000199223"/>
    </source>
</evidence>
<dbReference type="EMBL" id="FNZA01000023">
    <property type="protein sequence ID" value="SEJ84743.1"/>
    <property type="molecule type" value="Genomic_DNA"/>
</dbReference>
<evidence type="ECO:0000256" key="3">
    <source>
        <dbReference type="ARBA" id="ARBA00023157"/>
    </source>
</evidence>
<dbReference type="InterPro" id="IPR017937">
    <property type="entry name" value="Thioredoxin_CS"/>
</dbReference>
<evidence type="ECO:0000256" key="2">
    <source>
        <dbReference type="ARBA" id="ARBA00022748"/>
    </source>
</evidence>
<dbReference type="CDD" id="cd02966">
    <property type="entry name" value="TlpA_like_family"/>
    <property type="match status" value="1"/>
</dbReference>
<sequence length="183" mass="19833">MVAERLAGWRRWLLPVISAVLVTALIAALLRPGRSGIAGSPLLDKPAPGFTLRSLDGVEVELASLKGRPVVVNFWASWCLPCRDEAPLLRSLSETQSDRGLAVLGISFQEPELQNARAFIREYALAYPSLIDPGARTAINYGVSGVPETFFIDRQGIVRSADRGGLTPARLSEGLSRIGIKWP</sequence>
<dbReference type="Proteomes" id="UP000199223">
    <property type="component" value="Unassembled WGS sequence"/>
</dbReference>
<dbReference type="GO" id="GO:0030313">
    <property type="term" value="C:cell envelope"/>
    <property type="evidence" value="ECO:0007669"/>
    <property type="project" value="UniProtKB-SubCell"/>
</dbReference>
<evidence type="ECO:0000256" key="5">
    <source>
        <dbReference type="SAM" id="Phobius"/>
    </source>
</evidence>
<dbReference type="STRING" id="856736.SAMN04488058_1237"/>
<dbReference type="GO" id="GO:0017004">
    <property type="term" value="P:cytochrome complex assembly"/>
    <property type="evidence" value="ECO:0007669"/>
    <property type="project" value="UniProtKB-KW"/>
</dbReference>
<evidence type="ECO:0000256" key="4">
    <source>
        <dbReference type="ARBA" id="ARBA00023284"/>
    </source>
</evidence>
<keyword evidence="5" id="KW-0812">Transmembrane</keyword>
<name>A0A1H7C4F6_9DEIO</name>
<dbReference type="PROSITE" id="PS51352">
    <property type="entry name" value="THIOREDOXIN_2"/>
    <property type="match status" value="1"/>
</dbReference>
<dbReference type="InterPro" id="IPR036249">
    <property type="entry name" value="Thioredoxin-like_sf"/>
</dbReference>
<dbReference type="InterPro" id="IPR013766">
    <property type="entry name" value="Thioredoxin_domain"/>
</dbReference>
<evidence type="ECO:0000259" key="6">
    <source>
        <dbReference type="PROSITE" id="PS51352"/>
    </source>
</evidence>
<keyword evidence="8" id="KW-1185">Reference proteome</keyword>
<evidence type="ECO:0000256" key="1">
    <source>
        <dbReference type="ARBA" id="ARBA00004196"/>
    </source>
</evidence>